<organism evidence="1 2">
    <name type="scientific">Taklimakanibacter albus</name>
    <dbReference type="NCBI Taxonomy" id="2800327"/>
    <lineage>
        <taxon>Bacteria</taxon>
        <taxon>Pseudomonadati</taxon>
        <taxon>Pseudomonadota</taxon>
        <taxon>Alphaproteobacteria</taxon>
        <taxon>Hyphomicrobiales</taxon>
        <taxon>Aestuariivirgaceae</taxon>
        <taxon>Taklimakanibacter</taxon>
    </lineage>
</organism>
<reference evidence="1" key="1">
    <citation type="submission" date="2021-01" db="EMBL/GenBank/DDBJ databases">
        <authorList>
            <person name="Sun Q."/>
        </authorList>
    </citation>
    <scope>NUCLEOTIDE SEQUENCE</scope>
    <source>
        <strain evidence="1">YIM B02566</strain>
    </source>
</reference>
<dbReference type="EMBL" id="JAENHL010000006">
    <property type="protein sequence ID" value="MBK1866322.1"/>
    <property type="molecule type" value="Genomic_DNA"/>
</dbReference>
<sequence length="91" mass="9432">MNMRILALTGLALAASISSASALTVTNADKTSHTFMLTPMGGKAAKVVLKASASGTYDCSKGCEVRMGALKSNYDASVQKVEIKGGKFVKM</sequence>
<keyword evidence="2" id="KW-1185">Reference proteome</keyword>
<dbReference type="Proteomes" id="UP000616151">
    <property type="component" value="Unassembled WGS sequence"/>
</dbReference>
<protein>
    <submittedName>
        <fullName evidence="1">Uncharacterized protein</fullName>
    </submittedName>
</protein>
<name>A0ACC5R0Z1_9HYPH</name>
<gene>
    <name evidence="1" type="ORF">JHL16_08150</name>
</gene>
<proteinExistence type="predicted"/>
<evidence type="ECO:0000313" key="1">
    <source>
        <dbReference type="EMBL" id="MBK1866322.1"/>
    </source>
</evidence>
<evidence type="ECO:0000313" key="2">
    <source>
        <dbReference type="Proteomes" id="UP000616151"/>
    </source>
</evidence>
<comment type="caution">
    <text evidence="1">The sequence shown here is derived from an EMBL/GenBank/DDBJ whole genome shotgun (WGS) entry which is preliminary data.</text>
</comment>
<accession>A0ACC5R0Z1</accession>